<gene>
    <name evidence="11" type="ORF">ETU37_17335</name>
</gene>
<organism evidence="11 12">
    <name type="scientific">Nocardioides iriomotensis</name>
    <dbReference type="NCBI Taxonomy" id="715784"/>
    <lineage>
        <taxon>Bacteria</taxon>
        <taxon>Bacillati</taxon>
        <taxon>Actinomycetota</taxon>
        <taxon>Actinomycetes</taxon>
        <taxon>Propionibacteriales</taxon>
        <taxon>Nocardioidaceae</taxon>
        <taxon>Nocardioides</taxon>
    </lineage>
</organism>
<evidence type="ECO:0000313" key="12">
    <source>
        <dbReference type="Proteomes" id="UP000291189"/>
    </source>
</evidence>
<accession>A0A4Q5IYW5</accession>
<evidence type="ECO:0000256" key="9">
    <source>
        <dbReference type="ARBA" id="ARBA00023163"/>
    </source>
</evidence>
<dbReference type="InterPro" id="IPR038390">
    <property type="entry name" value="Metal_Tscrpt_repr_sf"/>
</dbReference>
<dbReference type="CDD" id="cd10148">
    <property type="entry name" value="CsoR-like_DUF156"/>
    <property type="match status" value="1"/>
</dbReference>
<proteinExistence type="inferred from homology"/>
<evidence type="ECO:0000256" key="10">
    <source>
        <dbReference type="SAM" id="MobiDB-lite"/>
    </source>
</evidence>
<evidence type="ECO:0000256" key="4">
    <source>
        <dbReference type="ARBA" id="ARBA00022491"/>
    </source>
</evidence>
<evidence type="ECO:0000256" key="3">
    <source>
        <dbReference type="ARBA" id="ARBA00022490"/>
    </source>
</evidence>
<keyword evidence="12" id="KW-1185">Reference proteome</keyword>
<dbReference type="Gene3D" id="1.20.58.1000">
    <property type="entry name" value="Metal-sensitive repressor, helix protomer"/>
    <property type="match status" value="1"/>
</dbReference>
<feature type="region of interest" description="Disordered" evidence="10">
    <location>
        <begin position="1"/>
        <end position="25"/>
    </location>
</feature>
<evidence type="ECO:0000256" key="2">
    <source>
        <dbReference type="ARBA" id="ARBA00005428"/>
    </source>
</evidence>
<dbReference type="AlphaFoldDB" id="A0A4Q5IYW5"/>
<dbReference type="Proteomes" id="UP000291189">
    <property type="component" value="Unassembled WGS sequence"/>
</dbReference>
<dbReference type="GO" id="GO:0032993">
    <property type="term" value="C:protein-DNA complex"/>
    <property type="evidence" value="ECO:0007669"/>
    <property type="project" value="UniProtKB-ARBA"/>
</dbReference>
<evidence type="ECO:0000256" key="6">
    <source>
        <dbReference type="ARBA" id="ARBA00023008"/>
    </source>
</evidence>
<evidence type="ECO:0000256" key="7">
    <source>
        <dbReference type="ARBA" id="ARBA00023015"/>
    </source>
</evidence>
<dbReference type="GO" id="GO:0005737">
    <property type="term" value="C:cytoplasm"/>
    <property type="evidence" value="ECO:0007669"/>
    <property type="project" value="UniProtKB-SubCell"/>
</dbReference>
<dbReference type="InterPro" id="IPR003735">
    <property type="entry name" value="Metal_Tscrpt_repr"/>
</dbReference>
<keyword evidence="9" id="KW-0804">Transcription</keyword>
<dbReference type="GO" id="GO:0001217">
    <property type="term" value="F:DNA-binding transcription repressor activity"/>
    <property type="evidence" value="ECO:0007669"/>
    <property type="project" value="UniProtKB-ARBA"/>
</dbReference>
<comment type="caution">
    <text evidence="11">The sequence shown here is derived from an EMBL/GenBank/DDBJ whole genome shotgun (WGS) entry which is preliminary data.</text>
</comment>
<keyword evidence="6" id="KW-0186">Copper</keyword>
<reference evidence="11 12" key="1">
    <citation type="submission" date="2019-01" db="EMBL/GenBank/DDBJ databases">
        <title>Nocardioides guangzhouensis sp. nov., an actinobacterium isolated from soil.</title>
        <authorList>
            <person name="Fu Y."/>
            <person name="Cai Y."/>
            <person name="Lin Z."/>
            <person name="Chen P."/>
        </authorList>
    </citation>
    <scope>NUCLEOTIDE SEQUENCE [LARGE SCALE GENOMIC DNA]</scope>
    <source>
        <strain evidence="11 12">NBRC 105384</strain>
    </source>
</reference>
<dbReference type="GO" id="GO:0046872">
    <property type="term" value="F:metal ion binding"/>
    <property type="evidence" value="ECO:0007669"/>
    <property type="project" value="UniProtKB-KW"/>
</dbReference>
<evidence type="ECO:0000256" key="5">
    <source>
        <dbReference type="ARBA" id="ARBA00022723"/>
    </source>
</evidence>
<dbReference type="GO" id="GO:0000976">
    <property type="term" value="F:transcription cis-regulatory region binding"/>
    <property type="evidence" value="ECO:0007669"/>
    <property type="project" value="UniProtKB-ARBA"/>
</dbReference>
<keyword evidence="4" id="KW-0678">Repressor</keyword>
<keyword evidence="8" id="KW-0238">DNA-binding</keyword>
<dbReference type="PANTHER" id="PTHR33677:SF3">
    <property type="entry name" value="COPPER-SENSING TRANSCRIPTIONAL REPRESSOR RICR"/>
    <property type="match status" value="1"/>
</dbReference>
<sequence length="151" mass="16836">MRSRTAGDRSCAPRRKPGHPASRPVARYPWGVYRPRLLIPRVGIRAREAAVTEHEQHSHYGYIGRKDDYLRRLKRIEGQARGLQRMVEDEKYCIDILTQVSAMTSALQSVALGLLDEHLNHCVVDAARQGGPEADAKIAEASAAIARLVKS</sequence>
<evidence type="ECO:0000256" key="1">
    <source>
        <dbReference type="ARBA" id="ARBA00004496"/>
    </source>
</evidence>
<comment type="subcellular location">
    <subcellularLocation>
        <location evidence="1">Cytoplasm</location>
    </subcellularLocation>
</comment>
<dbReference type="FunFam" id="1.20.58.1000:FF:000003">
    <property type="entry name" value="CopY family transcriptional regulator"/>
    <property type="match status" value="1"/>
</dbReference>
<dbReference type="PANTHER" id="PTHR33677">
    <property type="entry name" value="TRANSCRIPTIONAL REPRESSOR FRMR-RELATED"/>
    <property type="match status" value="1"/>
</dbReference>
<evidence type="ECO:0000313" key="11">
    <source>
        <dbReference type="EMBL" id="RYU10175.1"/>
    </source>
</evidence>
<keyword evidence="5" id="KW-0479">Metal-binding</keyword>
<keyword evidence="7" id="KW-0805">Transcription regulation</keyword>
<dbReference type="Pfam" id="PF02583">
    <property type="entry name" value="Trns_repr_metal"/>
    <property type="match status" value="1"/>
</dbReference>
<name>A0A4Q5IYW5_9ACTN</name>
<protein>
    <submittedName>
        <fullName evidence="11">Metal-sensitive transcriptional regulator</fullName>
    </submittedName>
</protein>
<dbReference type="OrthoDB" id="9811244at2"/>
<comment type="similarity">
    <text evidence="2">Belongs to the CsoR family.</text>
</comment>
<dbReference type="EMBL" id="SDPU01000032">
    <property type="protein sequence ID" value="RYU10175.1"/>
    <property type="molecule type" value="Genomic_DNA"/>
</dbReference>
<evidence type="ECO:0000256" key="8">
    <source>
        <dbReference type="ARBA" id="ARBA00023125"/>
    </source>
</evidence>
<keyword evidence="3" id="KW-0963">Cytoplasm</keyword>